<dbReference type="PROSITE" id="PS00028">
    <property type="entry name" value="ZINC_FINGER_C2H2_1"/>
    <property type="match status" value="5"/>
</dbReference>
<evidence type="ECO:0000256" key="4">
    <source>
        <dbReference type="ARBA" id="ARBA00022833"/>
    </source>
</evidence>
<evidence type="ECO:0000259" key="7">
    <source>
        <dbReference type="PROSITE" id="PS50157"/>
    </source>
</evidence>
<keyword evidence="2" id="KW-0677">Repeat</keyword>
<proteinExistence type="predicted"/>
<feature type="compositionally biased region" description="Polar residues" evidence="6">
    <location>
        <begin position="1751"/>
        <end position="1779"/>
    </location>
</feature>
<dbReference type="InterPro" id="IPR013087">
    <property type="entry name" value="Znf_C2H2_type"/>
</dbReference>
<feature type="region of interest" description="Disordered" evidence="6">
    <location>
        <begin position="1751"/>
        <end position="1799"/>
    </location>
</feature>
<dbReference type="PROSITE" id="PS50157">
    <property type="entry name" value="ZINC_FINGER_C2H2_2"/>
    <property type="match status" value="4"/>
</dbReference>
<feature type="region of interest" description="Disordered" evidence="6">
    <location>
        <begin position="82"/>
        <end position="136"/>
    </location>
</feature>
<keyword evidence="1" id="KW-0479">Metal-binding</keyword>
<evidence type="ECO:0000256" key="2">
    <source>
        <dbReference type="ARBA" id="ARBA00022737"/>
    </source>
</evidence>
<keyword evidence="4" id="KW-0862">Zinc</keyword>
<protein>
    <recommendedName>
        <fullName evidence="7">C2H2-type domain-containing protein</fullName>
    </recommendedName>
</protein>
<dbReference type="GO" id="GO:0010468">
    <property type="term" value="P:regulation of gene expression"/>
    <property type="evidence" value="ECO:0007669"/>
    <property type="project" value="TreeGrafter"/>
</dbReference>
<feature type="domain" description="C2H2-type" evidence="7">
    <location>
        <begin position="2105"/>
        <end position="2133"/>
    </location>
</feature>
<dbReference type="EMBL" id="GEBQ01029858">
    <property type="protein sequence ID" value="JAT10119.1"/>
    <property type="molecule type" value="Transcribed_RNA"/>
</dbReference>
<feature type="compositionally biased region" description="Low complexity" evidence="6">
    <location>
        <begin position="499"/>
        <end position="510"/>
    </location>
</feature>
<feature type="compositionally biased region" description="Low complexity" evidence="6">
    <location>
        <begin position="551"/>
        <end position="562"/>
    </location>
</feature>
<name>A0A1B6KFB3_9HEMI</name>
<feature type="region of interest" description="Disordered" evidence="6">
    <location>
        <begin position="497"/>
        <end position="580"/>
    </location>
</feature>
<feature type="region of interest" description="Disordered" evidence="6">
    <location>
        <begin position="248"/>
        <end position="275"/>
    </location>
</feature>
<dbReference type="InterPro" id="IPR036236">
    <property type="entry name" value="Znf_C2H2_sf"/>
</dbReference>
<feature type="domain" description="C2H2-type" evidence="7">
    <location>
        <begin position="2015"/>
        <end position="2043"/>
    </location>
</feature>
<gene>
    <name evidence="8" type="ORF">g.28712</name>
</gene>
<evidence type="ECO:0000256" key="5">
    <source>
        <dbReference type="PROSITE-ProRule" id="PRU00042"/>
    </source>
</evidence>
<evidence type="ECO:0000256" key="6">
    <source>
        <dbReference type="SAM" id="MobiDB-lite"/>
    </source>
</evidence>
<feature type="domain" description="C2H2-type" evidence="7">
    <location>
        <begin position="1179"/>
        <end position="1206"/>
    </location>
</feature>
<dbReference type="SUPFAM" id="SSF57667">
    <property type="entry name" value="beta-beta-alpha zinc fingers"/>
    <property type="match status" value="1"/>
</dbReference>
<feature type="compositionally biased region" description="Polar residues" evidence="6">
    <location>
        <begin position="103"/>
        <end position="117"/>
    </location>
</feature>
<evidence type="ECO:0000256" key="1">
    <source>
        <dbReference type="ARBA" id="ARBA00022723"/>
    </source>
</evidence>
<dbReference type="PANTHER" id="PTHR24403:SF67">
    <property type="entry name" value="FI01116P-RELATED"/>
    <property type="match status" value="1"/>
</dbReference>
<evidence type="ECO:0000313" key="8">
    <source>
        <dbReference type="EMBL" id="JAT10119.1"/>
    </source>
</evidence>
<dbReference type="InterPro" id="IPR050688">
    <property type="entry name" value="Zinc_finger/UBP_domain"/>
</dbReference>
<keyword evidence="3 5" id="KW-0863">Zinc-finger</keyword>
<sequence>FFQIHFINVKRHVENAHQCQDFTTIIKINLTKLPYPDSDLVLSDVEQPLIEKDIPQEITEKITALESSSLPGKTDEVKMLEKPSIDSMEQQQSSENETKITEEQTSMNDASHIQSTIDENDSGRNVTGGPSCEKEPFVDGITQKVDGNPNEEPGYKFTTIDSPVLQEESNKEPEKGCFEFSSEFDNYSEIIDEEVLNLYKKQCKDIILSMSKKSSKKHNNGFVEKLALKLEIEKRMLAKENKTPLDILKSSQRKEKDNSEIADKPAEVEAFEKSDGDTVPVRRQLPVRTCKELLLKSKSNEMEYEEENFADLFKKIDEGDENIIEASSVEKLHNSNLVNANSNMLFDTLIERCHQVISNENTYVPKIVHYSSSLPVNSNFSEFTHVMKQISQFNLKRMDSKEVNVGGLRVSQTSDSVMFSCSVKVFNKHCQFQTASLEEFGQHVNLAHHTTFWDGTCGSCFVLFTQDTSSHDKATIYSQSRAFCHLVREHLKFVKKSSRSGAKGGSSSKEVVGETPRPKLRVRRLSGDQLSSPSSGIENILGHPHKEVIGSTSNTASSSTPTDPLASDSETKSSLVDSPTRNDDKIKLQITSVKSLNAGRHMLQLNPNKIMSAYKSMCTHEKLRHLYKCMGAACSFTSDSSKEFMAHFDQHKDFYLICPDYDPHKGQWKNCCYCPLTFIASKELLVHIRKEHGDCSLQCSYCFYRSKSLANVHLHHLSSEHYKEQFSVLQCEEREVTRPPITEKPFTDFVTPLRCTKDGCNLFTYMVATFCNHLITVHNSVNVKCHTCSHQFPTIGLLLKHYSAVHGVGLYQCLYCVYGSTTQQEMRLHLCYKHPSYIPKAVHRSNTNTKSSSDAQNRENLRRIVFYKDQEKLMEHVIPLPSEEAEKEESVEVDKAPINPESPKSQENLIIVPAAPVVSPPAPVSSPPAPVLLLPAPVVSPPTPIVSLPAPIISPPAPIISPPAPTYRPVYFRGINSNQRKGPNPDVTNQTQNILIVTPDSSSLPNPVKLIRLTTASPAKITPRSLLMVSNPSSSSVATVTSASSPYKIVPVVVPSVATTAPGTSELKRGSLIVSLASGTMVVTPTIPKMTTTSETRPITIQRRLMDLLTNQTVAKIANLNTNTQLMEVPQTAEESHNVDSEENYFRCGNKGCNFQSSTSTPLKNHLIICDHARQSQKLMCVFCKKLFKLSGSLVEHLRIHGPERFTCSLCDFKSPVQSKVFTHMKATHNISATIVVPVDSLKQDMEKDHFIVTPKERQSRGKNSRPKKEDEIKTTFCSEELADIPSISIFQDFLGCSTCSYKTKVRSNLIRHISQHTAGNSVSQEEFVNPVPEKSEKMFDKMMNLAGSSHKKKTSQEEEASGQVDLDCQYKYVPEQLRYLCHLKDCGYHSVSESMLRMHISVIHKDETLYSCPHCSETELPIPTDQLGLHMKLHDSPLYKCSYCYHYSHIKRSIEKHQSESHPDQESSVVVVRTARPNQPEGPVAKPLLSADQPEDQGEEWLSCNICSFKTKKKKKAMLSHGATEHQITKPYKCRVCSYEGTSDHILRTHFKTCHPKEEVYDVITFYKKVTEVKKPTFVSIPPLWKRDNKRIKLIRGIKLDERGDAPPPVATCINMDVSDLDILELRFGSFGQPSADGKFECPRCPTFRVKNKQDMREHLYKDLEYKPYSCITCKFTTTQKPKILKHINKVHSIDTERCAAYIETNTNKDMEGWVEKVITTQMEMVRDNTAEELPRKRRRSSVEVISEVLRSNSQPPTPTSFVVDNRPSTSGVSTRQGPRSEVDRPFSTGPGSSQFRSGEVLKTTPEKRKRDNHTVVCVSERNVLMKNTPEKRKRGNTTMLCVGEREVLKTTSEKRKKDNPTKVCVAEREVLKATPEKKKRDKSPSRHRFGCSYCHVTTKFKSSITQHIKKTHPNLQIKIVPLDLPSGNTTKAYSCSHCNCFSASIGHLNRHYSAAHKGSGVPHKFKVTCFYFDIEYECYWCKRKDNLGNLSEHCRIDHPDLAFLVMSTTATKYKCMQCQQEFNSLDLIKRHFQIVHPSKQFCYDLAHTHTPAHTAISPGNNSVSRLNICQPKHKDMYECCRCHFVCSRYWTMVKHLNTHFITYVCKECDNVYSTASELRSHVTTEHKGSDLTPLVLKGSKKDIENAKSKILILSHTGEKRRITPMEQAVAEMEDKNTAKNSEMYIYDEPLRVKVLPSLIKETARKSTGSFKRPTRACHTRVISEPVPRPVNNPPCTQIANFSTRDNVVRLPTDVALNLFEFDRGLVMDQVLLHRI</sequence>
<feature type="domain" description="C2H2-type" evidence="7">
    <location>
        <begin position="1380"/>
        <end position="1410"/>
    </location>
</feature>
<accession>A0A1B6KFB3</accession>
<dbReference type="GO" id="GO:0005634">
    <property type="term" value="C:nucleus"/>
    <property type="evidence" value="ECO:0007669"/>
    <property type="project" value="TreeGrafter"/>
</dbReference>
<dbReference type="PANTHER" id="PTHR24403">
    <property type="entry name" value="ZINC FINGER PROTEIN"/>
    <property type="match status" value="1"/>
</dbReference>
<dbReference type="SMART" id="SM00355">
    <property type="entry name" value="ZnF_C2H2"/>
    <property type="match status" value="23"/>
</dbReference>
<feature type="non-terminal residue" evidence="8">
    <location>
        <position position="1"/>
    </location>
</feature>
<feature type="compositionally biased region" description="Polar residues" evidence="6">
    <location>
        <begin position="528"/>
        <end position="537"/>
    </location>
</feature>
<evidence type="ECO:0000256" key="3">
    <source>
        <dbReference type="ARBA" id="ARBA00022771"/>
    </source>
</evidence>
<dbReference type="Gene3D" id="3.30.160.60">
    <property type="entry name" value="Classic Zinc Finger"/>
    <property type="match status" value="6"/>
</dbReference>
<reference evidence="8" key="1">
    <citation type="submission" date="2015-11" db="EMBL/GenBank/DDBJ databases">
        <title>De novo transcriptome assembly of four potential Pierce s Disease insect vectors from Arizona vineyards.</title>
        <authorList>
            <person name="Tassone E.E."/>
        </authorList>
    </citation>
    <scope>NUCLEOTIDE SEQUENCE</scope>
</reference>
<organism evidence="8">
    <name type="scientific">Graphocephala atropunctata</name>
    <dbReference type="NCBI Taxonomy" id="36148"/>
    <lineage>
        <taxon>Eukaryota</taxon>
        <taxon>Metazoa</taxon>
        <taxon>Ecdysozoa</taxon>
        <taxon>Arthropoda</taxon>
        <taxon>Hexapoda</taxon>
        <taxon>Insecta</taxon>
        <taxon>Pterygota</taxon>
        <taxon>Neoptera</taxon>
        <taxon>Paraneoptera</taxon>
        <taxon>Hemiptera</taxon>
        <taxon>Auchenorrhyncha</taxon>
        <taxon>Membracoidea</taxon>
        <taxon>Cicadellidae</taxon>
        <taxon>Cicadellinae</taxon>
        <taxon>Cicadellini</taxon>
        <taxon>Graphocephala</taxon>
    </lineage>
</organism>
<dbReference type="GO" id="GO:0008270">
    <property type="term" value="F:zinc ion binding"/>
    <property type="evidence" value="ECO:0007669"/>
    <property type="project" value="UniProtKB-KW"/>
</dbReference>
<feature type="compositionally biased region" description="Basic and acidic residues" evidence="6">
    <location>
        <begin position="252"/>
        <end position="275"/>
    </location>
</feature>